<dbReference type="InterPro" id="IPR014349">
    <property type="entry name" value="Rieske_Fe-S_prot"/>
</dbReference>
<evidence type="ECO:0000256" key="2">
    <source>
        <dbReference type="ARBA" id="ARBA00015816"/>
    </source>
</evidence>
<evidence type="ECO:0000256" key="3">
    <source>
        <dbReference type="ARBA" id="ARBA00022714"/>
    </source>
</evidence>
<keyword evidence="4" id="KW-0479">Metal-binding</keyword>
<dbReference type="InterPro" id="IPR006311">
    <property type="entry name" value="TAT_signal"/>
</dbReference>
<dbReference type="NCBIfam" id="TIGR01409">
    <property type="entry name" value="TAT_signal_seq"/>
    <property type="match status" value="1"/>
</dbReference>
<evidence type="ECO:0000259" key="10">
    <source>
        <dbReference type="PROSITE" id="PS51296"/>
    </source>
</evidence>
<feature type="domain" description="Rieske" evidence="10">
    <location>
        <begin position="65"/>
        <end position="158"/>
    </location>
</feature>
<dbReference type="SUPFAM" id="SSF50022">
    <property type="entry name" value="ISP domain"/>
    <property type="match status" value="1"/>
</dbReference>
<dbReference type="Pfam" id="PF00355">
    <property type="entry name" value="Rieske"/>
    <property type="match status" value="1"/>
</dbReference>
<comment type="cofactor">
    <cofactor evidence="9">
        <name>[2Fe-2S] cluster</name>
        <dbReference type="ChEBI" id="CHEBI:190135"/>
    </cofactor>
</comment>
<evidence type="ECO:0000256" key="4">
    <source>
        <dbReference type="ARBA" id="ARBA00022723"/>
    </source>
</evidence>
<dbReference type="PANTHER" id="PTHR10134">
    <property type="entry name" value="CYTOCHROME B-C1 COMPLEX SUBUNIT RIESKE, MITOCHONDRIAL"/>
    <property type="match status" value="1"/>
</dbReference>
<dbReference type="CDD" id="cd03467">
    <property type="entry name" value="Rieske"/>
    <property type="match status" value="1"/>
</dbReference>
<proteinExistence type="predicted"/>
<dbReference type="Proteomes" id="UP001500752">
    <property type="component" value="Unassembled WGS sequence"/>
</dbReference>
<evidence type="ECO:0000256" key="6">
    <source>
        <dbReference type="ARBA" id="ARBA00023014"/>
    </source>
</evidence>
<evidence type="ECO:0000256" key="7">
    <source>
        <dbReference type="ARBA" id="ARBA00023157"/>
    </source>
</evidence>
<organism evidence="11 12">
    <name type="scientific">Arthrobacter ginkgonis</name>
    <dbReference type="NCBI Taxonomy" id="1630594"/>
    <lineage>
        <taxon>Bacteria</taxon>
        <taxon>Bacillati</taxon>
        <taxon>Actinomycetota</taxon>
        <taxon>Actinomycetes</taxon>
        <taxon>Micrococcales</taxon>
        <taxon>Micrococcaceae</taxon>
        <taxon>Arthrobacter</taxon>
    </lineage>
</organism>
<dbReference type="InterPro" id="IPR017941">
    <property type="entry name" value="Rieske_2Fe-2S"/>
</dbReference>
<dbReference type="InterPro" id="IPR019546">
    <property type="entry name" value="TAT_signal_bac_arc"/>
</dbReference>
<dbReference type="InterPro" id="IPR005805">
    <property type="entry name" value="Rieske_Fe-S_prot_C"/>
</dbReference>
<dbReference type="RefSeq" id="WP_345151412.1">
    <property type="nucleotide sequence ID" value="NZ_BAABEO010000019.1"/>
</dbReference>
<evidence type="ECO:0000256" key="1">
    <source>
        <dbReference type="ARBA" id="ARBA00002494"/>
    </source>
</evidence>
<keyword evidence="7" id="KW-1015">Disulfide bond</keyword>
<dbReference type="PROSITE" id="PS51318">
    <property type="entry name" value="TAT"/>
    <property type="match status" value="1"/>
</dbReference>
<evidence type="ECO:0000256" key="8">
    <source>
        <dbReference type="ARBA" id="ARBA00029586"/>
    </source>
</evidence>
<dbReference type="InterPro" id="IPR036922">
    <property type="entry name" value="Rieske_2Fe-2S_sf"/>
</dbReference>
<keyword evidence="5" id="KW-0408">Iron</keyword>
<reference evidence="12" key="1">
    <citation type="journal article" date="2019" name="Int. J. Syst. Evol. Microbiol.">
        <title>The Global Catalogue of Microorganisms (GCM) 10K type strain sequencing project: providing services to taxonomists for standard genome sequencing and annotation.</title>
        <authorList>
            <consortium name="The Broad Institute Genomics Platform"/>
            <consortium name="The Broad Institute Genome Sequencing Center for Infectious Disease"/>
            <person name="Wu L."/>
            <person name="Ma J."/>
        </authorList>
    </citation>
    <scope>NUCLEOTIDE SEQUENCE [LARGE SCALE GENOMIC DNA]</scope>
    <source>
        <strain evidence="12">JCM 30742</strain>
    </source>
</reference>
<evidence type="ECO:0000313" key="12">
    <source>
        <dbReference type="Proteomes" id="UP001500752"/>
    </source>
</evidence>
<keyword evidence="6" id="KW-0411">Iron-sulfur</keyword>
<name>A0ABP7CD88_9MICC</name>
<keyword evidence="3" id="KW-0001">2Fe-2S</keyword>
<protein>
    <recommendedName>
        <fullName evidence="2">Cytochrome bc1 complex Rieske iron-sulfur subunit</fullName>
    </recommendedName>
    <alternativeName>
        <fullName evidence="8">Cytochrome bc1 reductase complex subunit QcrA</fullName>
    </alternativeName>
</protein>
<sequence>MDNLSSPARPCGFPNAVTRSAVTRRAVLGGVTAVGAVAGLSACVDPSTVEASSTPATPAASGEGTVAATAAELAVGSSLSVKIGERTYLLFRPAEASVLAYRAVCTHAGCEVSVGEGEFVCHCHGSHFTRETGDVTAGPARGPLEKFRAEISGEDVLVYL</sequence>
<dbReference type="EMBL" id="BAABEO010000019">
    <property type="protein sequence ID" value="GAA3687994.1"/>
    <property type="molecule type" value="Genomic_DNA"/>
</dbReference>
<dbReference type="Gene3D" id="2.102.10.10">
    <property type="entry name" value="Rieske [2Fe-2S] iron-sulphur domain"/>
    <property type="match status" value="1"/>
</dbReference>
<gene>
    <name evidence="11" type="ORF">GCM10023081_26580</name>
</gene>
<accession>A0ABP7CD88</accession>
<dbReference type="PRINTS" id="PR00162">
    <property type="entry name" value="RIESKE"/>
</dbReference>
<comment type="function">
    <text evidence="1">Iron-sulfur subunit of the cytochrome bc1 complex, an essential component of the respiratory electron transport chain required for ATP synthesis. The bc1 complex catalyzes the oxidation of menaquinol and the reduction of cytochrome c in the respiratory chain. The bc1 complex operates through a Q-cycle mechanism that couples electron transfer to generation of the proton gradient that drives ATP synthesis.</text>
</comment>
<evidence type="ECO:0000256" key="9">
    <source>
        <dbReference type="ARBA" id="ARBA00034078"/>
    </source>
</evidence>
<dbReference type="PROSITE" id="PS51296">
    <property type="entry name" value="RIESKE"/>
    <property type="match status" value="1"/>
</dbReference>
<keyword evidence="12" id="KW-1185">Reference proteome</keyword>
<comment type="caution">
    <text evidence="11">The sequence shown here is derived from an EMBL/GenBank/DDBJ whole genome shotgun (WGS) entry which is preliminary data.</text>
</comment>
<evidence type="ECO:0000256" key="5">
    <source>
        <dbReference type="ARBA" id="ARBA00023004"/>
    </source>
</evidence>
<evidence type="ECO:0000313" key="11">
    <source>
        <dbReference type="EMBL" id="GAA3687994.1"/>
    </source>
</evidence>